<feature type="region of interest" description="Disordered" evidence="1">
    <location>
        <begin position="1"/>
        <end position="139"/>
    </location>
</feature>
<reference evidence="2" key="1">
    <citation type="journal article" date="2022" name="Int. J. Mol. Sci.">
        <title>Draft Genome of Tanacetum Coccineum: Genomic Comparison of Closely Related Tanacetum-Family Plants.</title>
        <authorList>
            <person name="Yamashiro T."/>
            <person name="Shiraishi A."/>
            <person name="Nakayama K."/>
            <person name="Satake H."/>
        </authorList>
    </citation>
    <scope>NUCLEOTIDE SEQUENCE</scope>
</reference>
<evidence type="ECO:0000256" key="1">
    <source>
        <dbReference type="SAM" id="MobiDB-lite"/>
    </source>
</evidence>
<sequence length="174" mass="18164">MGRREGEREKARGESVEGKIGGEAKGGKAERGGVKIRRRITSGTKEVEEMVEGGGGGEDWGEGMGGGEGEGGDGRGEDKGGGWKWGGEGRGGGSKVARSEERETWGWGKEGGGNRGGREGEETGKGGEGGGRIRGEWGGMLRGVKVGGGSYEKQEEEKFFLCYLLFLYGSNAVV</sequence>
<feature type="compositionally biased region" description="Gly residues" evidence="1">
    <location>
        <begin position="82"/>
        <end position="94"/>
    </location>
</feature>
<feature type="compositionally biased region" description="Basic and acidic residues" evidence="1">
    <location>
        <begin position="72"/>
        <end position="81"/>
    </location>
</feature>
<evidence type="ECO:0000313" key="3">
    <source>
        <dbReference type="Proteomes" id="UP001151760"/>
    </source>
</evidence>
<reference evidence="2" key="2">
    <citation type="submission" date="2022-01" db="EMBL/GenBank/DDBJ databases">
        <authorList>
            <person name="Yamashiro T."/>
            <person name="Shiraishi A."/>
            <person name="Satake H."/>
            <person name="Nakayama K."/>
        </authorList>
    </citation>
    <scope>NUCLEOTIDE SEQUENCE</scope>
</reference>
<accession>A0ABQ5GE52</accession>
<comment type="caution">
    <text evidence="2">The sequence shown here is derived from an EMBL/GenBank/DDBJ whole genome shotgun (WGS) entry which is preliminary data.</text>
</comment>
<gene>
    <name evidence="2" type="ORF">Tco_1032965</name>
</gene>
<feature type="compositionally biased region" description="Basic and acidic residues" evidence="1">
    <location>
        <begin position="116"/>
        <end position="135"/>
    </location>
</feature>
<dbReference type="EMBL" id="BQNB010018373">
    <property type="protein sequence ID" value="GJT73679.1"/>
    <property type="molecule type" value="Genomic_DNA"/>
</dbReference>
<evidence type="ECO:0000313" key="2">
    <source>
        <dbReference type="EMBL" id="GJT73679.1"/>
    </source>
</evidence>
<proteinExistence type="predicted"/>
<feature type="compositionally biased region" description="Basic and acidic residues" evidence="1">
    <location>
        <begin position="1"/>
        <end position="33"/>
    </location>
</feature>
<keyword evidence="3" id="KW-1185">Reference proteome</keyword>
<protein>
    <submittedName>
        <fullName evidence="2">Uncharacterized protein</fullName>
    </submittedName>
</protein>
<organism evidence="2 3">
    <name type="scientific">Tanacetum coccineum</name>
    <dbReference type="NCBI Taxonomy" id="301880"/>
    <lineage>
        <taxon>Eukaryota</taxon>
        <taxon>Viridiplantae</taxon>
        <taxon>Streptophyta</taxon>
        <taxon>Embryophyta</taxon>
        <taxon>Tracheophyta</taxon>
        <taxon>Spermatophyta</taxon>
        <taxon>Magnoliopsida</taxon>
        <taxon>eudicotyledons</taxon>
        <taxon>Gunneridae</taxon>
        <taxon>Pentapetalae</taxon>
        <taxon>asterids</taxon>
        <taxon>campanulids</taxon>
        <taxon>Asterales</taxon>
        <taxon>Asteraceae</taxon>
        <taxon>Asteroideae</taxon>
        <taxon>Anthemideae</taxon>
        <taxon>Anthemidinae</taxon>
        <taxon>Tanacetum</taxon>
    </lineage>
</organism>
<name>A0ABQ5GE52_9ASTR</name>
<dbReference type="Proteomes" id="UP001151760">
    <property type="component" value="Unassembled WGS sequence"/>
</dbReference>
<feature type="compositionally biased region" description="Gly residues" evidence="1">
    <location>
        <begin position="52"/>
        <end position="69"/>
    </location>
</feature>